<dbReference type="InterPro" id="IPR014729">
    <property type="entry name" value="Rossmann-like_a/b/a_fold"/>
</dbReference>
<dbReference type="RefSeq" id="WP_088218873.1">
    <property type="nucleotide sequence ID" value="NZ_AP024590.1"/>
</dbReference>
<dbReference type="InterPro" id="IPR006015">
    <property type="entry name" value="Universal_stress_UspA"/>
</dbReference>
<evidence type="ECO:0000259" key="6">
    <source>
        <dbReference type="Pfam" id="PF00582"/>
    </source>
</evidence>
<dbReference type="NCBIfam" id="NF007512">
    <property type="entry name" value="PRK10116.1"/>
    <property type="match status" value="1"/>
</dbReference>
<feature type="domain" description="UspA" evidence="6">
    <location>
        <begin position="3"/>
        <end position="138"/>
    </location>
</feature>
<evidence type="ECO:0000256" key="3">
    <source>
        <dbReference type="ARBA" id="ARBA00022490"/>
    </source>
</evidence>
<reference evidence="7" key="1">
    <citation type="submission" date="2021-04" db="EMBL/GenBank/DDBJ databases">
        <title>Difference and commonality of drug resistance evolution in various bacteria. and drug sensitivity profiles.</title>
        <authorList>
            <person name="Maeda T."/>
            <person name="Shibai A."/>
            <person name="Kawada K."/>
            <person name="Kotani H."/>
            <person name="Tarusawa Y."/>
            <person name="Tanabe K."/>
            <person name="Furusawa C."/>
        </authorList>
    </citation>
    <scope>NUCLEOTIDE SEQUENCE</scope>
    <source>
        <strain evidence="7">JCM 8580</strain>
    </source>
</reference>
<organism evidence="7 8">
    <name type="scientific">Enterobacter kobei</name>
    <dbReference type="NCBI Taxonomy" id="208224"/>
    <lineage>
        <taxon>Bacteria</taxon>
        <taxon>Pseudomonadati</taxon>
        <taxon>Pseudomonadota</taxon>
        <taxon>Gammaproteobacteria</taxon>
        <taxon>Enterobacterales</taxon>
        <taxon>Enterobacteriaceae</taxon>
        <taxon>Enterobacter</taxon>
        <taxon>Enterobacter cloacae complex</taxon>
    </lineage>
</organism>
<dbReference type="PANTHER" id="PTHR46268:SF16">
    <property type="entry name" value="UNIVERSAL STRESS PROTEIN C"/>
    <property type="match status" value="1"/>
</dbReference>
<dbReference type="SUPFAM" id="SSF52402">
    <property type="entry name" value="Adenine nucleotide alpha hydrolases-like"/>
    <property type="match status" value="1"/>
</dbReference>
<dbReference type="PANTHER" id="PTHR46268">
    <property type="entry name" value="STRESS RESPONSE PROTEIN NHAX"/>
    <property type="match status" value="1"/>
</dbReference>
<dbReference type="AlphaFoldDB" id="A0AA86IVF4"/>
<evidence type="ECO:0000256" key="4">
    <source>
        <dbReference type="ARBA" id="ARBA00037131"/>
    </source>
</evidence>
<evidence type="ECO:0000313" key="8">
    <source>
        <dbReference type="Proteomes" id="UP000682928"/>
    </source>
</evidence>
<comment type="function">
    <text evidence="4 5">Required for resistance to DNA-damaging agents.</text>
</comment>
<protein>
    <recommendedName>
        <fullName evidence="5">Universal stress protein</fullName>
    </recommendedName>
</protein>
<proteinExistence type="inferred from homology"/>
<name>A0AA86IVF4_9ENTR</name>
<dbReference type="Gene3D" id="3.40.50.620">
    <property type="entry name" value="HUPs"/>
    <property type="match status" value="1"/>
</dbReference>
<dbReference type="GO" id="GO:0005737">
    <property type="term" value="C:cytoplasm"/>
    <property type="evidence" value="ECO:0007669"/>
    <property type="project" value="UniProtKB-SubCell"/>
</dbReference>
<comment type="similarity">
    <text evidence="2 5">Belongs to the universal stress protein A family.</text>
</comment>
<dbReference type="EMBL" id="AP024590">
    <property type="protein sequence ID" value="BCU55222.1"/>
    <property type="molecule type" value="Genomic_DNA"/>
</dbReference>
<accession>A0AA86IVF4</accession>
<evidence type="ECO:0000256" key="1">
    <source>
        <dbReference type="ARBA" id="ARBA00004496"/>
    </source>
</evidence>
<evidence type="ECO:0000313" key="7">
    <source>
        <dbReference type="EMBL" id="BCU55222.1"/>
    </source>
</evidence>
<keyword evidence="3 5" id="KW-0963">Cytoplasm</keyword>
<comment type="subcellular location">
    <subcellularLocation>
        <location evidence="1 5">Cytoplasm</location>
    </subcellularLocation>
</comment>
<dbReference type="Pfam" id="PF00582">
    <property type="entry name" value="Usp"/>
    <property type="match status" value="1"/>
</dbReference>
<dbReference type="InterPro" id="IPR006016">
    <property type="entry name" value="UspA"/>
</dbReference>
<evidence type="ECO:0000256" key="5">
    <source>
        <dbReference type="PIRNR" id="PIRNR006276"/>
    </source>
</evidence>
<gene>
    <name evidence="7" type="ORF">ENKO_18160</name>
</gene>
<dbReference type="Proteomes" id="UP000682928">
    <property type="component" value="Chromosome"/>
</dbReference>
<sequence length="142" mass="15584">MSYSHVLVAVAMSPESHQLLAKAVNIARPFNARISLITLAADPEMYNHFAAPMLENLRDVVAEETHEFLRALIAQTDYPIAQKIMTSGELSEHILYLCQTQDVDLVICGNHNQSFFSRAACSAKAVVSSSKVDVLLVPLNSV</sequence>
<dbReference type="PIRSF" id="PIRSF006276">
    <property type="entry name" value="UspA"/>
    <property type="match status" value="1"/>
</dbReference>
<evidence type="ECO:0000256" key="2">
    <source>
        <dbReference type="ARBA" id="ARBA00008791"/>
    </source>
</evidence>